<comment type="caution">
    <text evidence="2">The sequence shown here is derived from an EMBL/GenBank/DDBJ whole genome shotgun (WGS) entry which is preliminary data.</text>
</comment>
<feature type="transmembrane region" description="Helical" evidence="1">
    <location>
        <begin position="310"/>
        <end position="329"/>
    </location>
</feature>
<dbReference type="RefSeq" id="WP_061915770.1">
    <property type="nucleotide sequence ID" value="NZ_DF967971.1"/>
</dbReference>
<feature type="transmembrane region" description="Helical" evidence="1">
    <location>
        <begin position="408"/>
        <end position="427"/>
    </location>
</feature>
<evidence type="ECO:0008006" key="4">
    <source>
        <dbReference type="Google" id="ProtNLM"/>
    </source>
</evidence>
<feature type="transmembrane region" description="Helical" evidence="1">
    <location>
        <begin position="336"/>
        <end position="354"/>
    </location>
</feature>
<feature type="transmembrane region" description="Helical" evidence="1">
    <location>
        <begin position="107"/>
        <end position="126"/>
    </location>
</feature>
<evidence type="ECO:0000313" key="2">
    <source>
        <dbReference type="EMBL" id="KPL74897.1"/>
    </source>
</evidence>
<keyword evidence="1" id="KW-0812">Transmembrane</keyword>
<keyword evidence="1" id="KW-0472">Membrane</keyword>
<name>A0A0P6WXA3_9CHLR</name>
<evidence type="ECO:0000256" key="1">
    <source>
        <dbReference type="SAM" id="Phobius"/>
    </source>
</evidence>
<accession>A0A0P6WXA3</accession>
<keyword evidence="3" id="KW-1185">Reference proteome</keyword>
<reference evidence="2 3" key="1">
    <citation type="submission" date="2015-07" db="EMBL/GenBank/DDBJ databases">
        <title>Draft genome of Bellilinea caldifistulae DSM 17877.</title>
        <authorList>
            <person name="Hemp J."/>
            <person name="Ward L.M."/>
            <person name="Pace L.A."/>
            <person name="Fischer W.W."/>
        </authorList>
    </citation>
    <scope>NUCLEOTIDE SEQUENCE [LARGE SCALE GENOMIC DNA]</scope>
    <source>
        <strain evidence="2 3">GOMI-1</strain>
    </source>
</reference>
<feature type="transmembrane region" description="Helical" evidence="1">
    <location>
        <begin position="374"/>
        <end position="396"/>
    </location>
</feature>
<sequence length="573" mass="63972">MMKKNSFSLNGEKVLYGLILIIGLALRLIQLGKLPLSDEEARLALQAFGLASGESSPFFNPDGGYLITTTGLFFIFSKSEFLARLIPALAGTLICLIPLAFQRLLGRKTALIAAFGLALDGGWLAASRQAGSHTWAVLFLLAVIWAVSSRRWKMAGIFSGLLLLGGVEVWKGLIPLGVAIGVYNLWFRWESFAWNDVWLSFRNNWKEFLTWAVGALLVLGSLFLILPTGWSAMGGGLISYLRGWNNPSGVSVGMILTAMLIYQPISTLFGLIASLRQIKKSVSLELFLTIWSFFALIHCFLYPAREVLDVLWVSLPLLGLAARLLSSLLRFNFDQRIAALIYGVVVLIFLMFTSQNIMRLFSPGRVAVNTQPEIIAILAALLFVIISVILIGWGWSTRVAGYGVTWGLLVWLMLFWLSGSFHAAGLGENPETNPFRRGWFISEADLLKDTIGDLSELNVRSRTGLDVMAIGLDQPAMRWFAREFTNFKFENTFQPQIQSSIVLTGSSEGVVFGENYRGQDFHWQVQPIWDLMTAKEWMQWAIFKIAPLENKMIFLWARESLFPGSEISNEVQP</sequence>
<feature type="transmembrane region" description="Helical" evidence="1">
    <location>
        <begin position="169"/>
        <end position="187"/>
    </location>
</feature>
<feature type="transmembrane region" description="Helical" evidence="1">
    <location>
        <begin position="284"/>
        <end position="304"/>
    </location>
</feature>
<proteinExistence type="predicted"/>
<feature type="transmembrane region" description="Helical" evidence="1">
    <location>
        <begin position="81"/>
        <end position="101"/>
    </location>
</feature>
<dbReference type="AlphaFoldDB" id="A0A0P6WXA3"/>
<feature type="transmembrane region" description="Helical" evidence="1">
    <location>
        <begin position="133"/>
        <end position="149"/>
    </location>
</feature>
<dbReference type="Proteomes" id="UP000050514">
    <property type="component" value="Unassembled WGS sequence"/>
</dbReference>
<dbReference type="EMBL" id="LGHJ01000016">
    <property type="protein sequence ID" value="KPL74897.1"/>
    <property type="molecule type" value="Genomic_DNA"/>
</dbReference>
<keyword evidence="1" id="KW-1133">Transmembrane helix</keyword>
<feature type="transmembrane region" description="Helical" evidence="1">
    <location>
        <begin position="250"/>
        <end position="272"/>
    </location>
</feature>
<evidence type="ECO:0000313" key="3">
    <source>
        <dbReference type="Proteomes" id="UP000050514"/>
    </source>
</evidence>
<protein>
    <recommendedName>
        <fullName evidence="4">Glycosyltransferase RgtA/B/C/D-like domain-containing protein</fullName>
    </recommendedName>
</protein>
<feature type="transmembrane region" description="Helical" evidence="1">
    <location>
        <begin position="14"/>
        <end position="32"/>
    </location>
</feature>
<gene>
    <name evidence="2" type="ORF">AC812_10235</name>
</gene>
<feature type="transmembrane region" description="Helical" evidence="1">
    <location>
        <begin position="208"/>
        <end position="230"/>
    </location>
</feature>
<dbReference type="STRING" id="360411.AC812_10235"/>
<organism evidence="2 3">
    <name type="scientific">Bellilinea caldifistulae</name>
    <dbReference type="NCBI Taxonomy" id="360411"/>
    <lineage>
        <taxon>Bacteria</taxon>
        <taxon>Bacillati</taxon>
        <taxon>Chloroflexota</taxon>
        <taxon>Anaerolineae</taxon>
        <taxon>Anaerolineales</taxon>
        <taxon>Anaerolineaceae</taxon>
        <taxon>Bellilinea</taxon>
    </lineage>
</organism>